<accession>A0A7C3KG15</accession>
<evidence type="ECO:0008006" key="4">
    <source>
        <dbReference type="Google" id="ProtNLM"/>
    </source>
</evidence>
<evidence type="ECO:0000256" key="2">
    <source>
        <dbReference type="SAM" id="SignalP"/>
    </source>
</evidence>
<keyword evidence="2" id="KW-0732">Signal</keyword>
<feature type="signal peptide" evidence="2">
    <location>
        <begin position="1"/>
        <end position="31"/>
    </location>
</feature>
<feature type="region of interest" description="Disordered" evidence="1">
    <location>
        <begin position="35"/>
        <end position="56"/>
    </location>
</feature>
<evidence type="ECO:0000313" key="3">
    <source>
        <dbReference type="EMBL" id="HFM98402.1"/>
    </source>
</evidence>
<dbReference type="EMBL" id="DSRU01000169">
    <property type="protein sequence ID" value="HFM98402.1"/>
    <property type="molecule type" value="Genomic_DNA"/>
</dbReference>
<organism evidence="3">
    <name type="scientific">Oscillatoriales cyanobacterium SpSt-418</name>
    <dbReference type="NCBI Taxonomy" id="2282169"/>
    <lineage>
        <taxon>Bacteria</taxon>
        <taxon>Bacillati</taxon>
        <taxon>Cyanobacteriota</taxon>
        <taxon>Cyanophyceae</taxon>
        <taxon>Oscillatoriophycideae</taxon>
        <taxon>Oscillatoriales</taxon>
    </lineage>
</organism>
<evidence type="ECO:0000256" key="1">
    <source>
        <dbReference type="SAM" id="MobiDB-lite"/>
    </source>
</evidence>
<gene>
    <name evidence="3" type="ORF">ENR64_11725</name>
</gene>
<protein>
    <recommendedName>
        <fullName evidence="4">DUF1574 domain-containing protein</fullName>
    </recommendedName>
</protein>
<dbReference type="SUPFAM" id="SSF52266">
    <property type="entry name" value="SGNH hydrolase"/>
    <property type="match status" value="1"/>
</dbReference>
<reference evidence="3" key="1">
    <citation type="journal article" date="2020" name="mSystems">
        <title>Genome- and Community-Level Interaction Insights into Carbon Utilization and Element Cycling Functions of Hydrothermarchaeota in Hydrothermal Sediment.</title>
        <authorList>
            <person name="Zhou Z."/>
            <person name="Liu Y."/>
            <person name="Xu W."/>
            <person name="Pan J."/>
            <person name="Luo Z.H."/>
            <person name="Li M."/>
        </authorList>
    </citation>
    <scope>NUCLEOTIDE SEQUENCE [LARGE SCALE GENOMIC DNA]</scope>
    <source>
        <strain evidence="3">SpSt-418</strain>
    </source>
</reference>
<comment type="caution">
    <text evidence="3">The sequence shown here is derived from an EMBL/GenBank/DDBJ whole genome shotgun (WGS) entry which is preliminary data.</text>
</comment>
<feature type="chain" id="PRO_5027624132" description="DUF1574 domain-containing protein" evidence="2">
    <location>
        <begin position="32"/>
        <end position="395"/>
    </location>
</feature>
<name>A0A7C3KG15_9CYAN</name>
<proteinExistence type="predicted"/>
<dbReference type="AlphaFoldDB" id="A0A7C3KG15"/>
<sequence length="395" mass="44251">MNKVLKRTLPKLAIATCLLGGLGLTAPVAVANSGDRAPLDSASSIKTPKQDAEAAPEPFPSFYSEQLDRQLLEYVAYINKFGAPDILIVGSSRALWGVDPIALQKALAKRGYPNFRIYNFGINGATAQVVDVVLRRLLPPEQLPKLIIWADGSRAFNSGRRDRTYEKLTVSPGYRLLLSGTRPIPVAPKVVEIQQLCTDFVEPLLRFTALLSEIAGVANEPQASSVCEQPKAVLVKAVEPVAPELLESQGNAGFEPVFKRFNPTTYFQKFPRVAGIYDGDYRAFNLNGRQTTAFRNTLRHVRSHKVPVVYVNLPLTRVYLDSARTTYEQQFSRFMQRFANYGLLTFYDLRSQWPTQHHYYVDPSHLNRYGAMAVSQYLGQRLILPAALENQRLLF</sequence>